<accession>A0A1I2Z471</accession>
<dbReference type="AlphaFoldDB" id="A0A1I2Z471"/>
<name>A0A1I2Z471_9RHOB</name>
<dbReference type="Proteomes" id="UP000183635">
    <property type="component" value="Unassembled WGS sequence"/>
</dbReference>
<protein>
    <submittedName>
        <fullName evidence="1">Malonyl-CoA O-methyltransferase</fullName>
    </submittedName>
</protein>
<proteinExistence type="predicted"/>
<dbReference type="EMBL" id="FOPU01000007">
    <property type="protein sequence ID" value="SFH32375.1"/>
    <property type="molecule type" value="Genomic_DNA"/>
</dbReference>
<dbReference type="Pfam" id="PF13489">
    <property type="entry name" value="Methyltransf_23"/>
    <property type="match status" value="1"/>
</dbReference>
<sequence length="251" mass="26743">MTAAGARIAQSFARGMPSYDRAATAQRRIAKALFDACRRLAPEPPRRVFEAGYGSGHLTRHLAGLRPERLWLNDLVAPPLPGVRATYLPGDIARARLPQALDLVASASMIQWVARPAEVLDRLCAAVAPGGVLALSGYAPDHFPELRALGSRAGAPSCLDGAAIAALLPPGWRPLGCGEWRIALHFPDALAVLRHLRATGVNGRAGQFRSRGALQDFLARYEAAHGGPQGVTLTYVASWLVARKQPPTSPC</sequence>
<dbReference type="CDD" id="cd02440">
    <property type="entry name" value="AdoMet_MTases"/>
    <property type="match status" value="1"/>
</dbReference>
<dbReference type="SUPFAM" id="SSF53335">
    <property type="entry name" value="S-adenosyl-L-methionine-dependent methyltransferases"/>
    <property type="match status" value="1"/>
</dbReference>
<dbReference type="InterPro" id="IPR029063">
    <property type="entry name" value="SAM-dependent_MTases_sf"/>
</dbReference>
<organism evidence="1 2">
    <name type="scientific">Paracoccus aminovorans</name>
    <dbReference type="NCBI Taxonomy" id="34004"/>
    <lineage>
        <taxon>Bacteria</taxon>
        <taxon>Pseudomonadati</taxon>
        <taxon>Pseudomonadota</taxon>
        <taxon>Alphaproteobacteria</taxon>
        <taxon>Rhodobacterales</taxon>
        <taxon>Paracoccaceae</taxon>
        <taxon>Paracoccus</taxon>
    </lineage>
</organism>
<dbReference type="RefSeq" id="WP_074966629.1">
    <property type="nucleotide sequence ID" value="NZ_CBCRYP010000043.1"/>
</dbReference>
<dbReference type="Gene3D" id="3.40.50.150">
    <property type="entry name" value="Vaccinia Virus protein VP39"/>
    <property type="match status" value="1"/>
</dbReference>
<keyword evidence="1" id="KW-0808">Transferase</keyword>
<dbReference type="GO" id="GO:0008168">
    <property type="term" value="F:methyltransferase activity"/>
    <property type="evidence" value="ECO:0007669"/>
    <property type="project" value="UniProtKB-KW"/>
</dbReference>
<dbReference type="OrthoDB" id="9802097at2"/>
<reference evidence="1 2" key="1">
    <citation type="submission" date="2016-10" db="EMBL/GenBank/DDBJ databases">
        <authorList>
            <person name="de Groot N.N."/>
        </authorList>
    </citation>
    <scope>NUCLEOTIDE SEQUENCE [LARGE SCALE GENOMIC DNA]</scope>
    <source>
        <strain evidence="1 2">DSM 8537</strain>
    </source>
</reference>
<dbReference type="GO" id="GO:0032259">
    <property type="term" value="P:methylation"/>
    <property type="evidence" value="ECO:0007669"/>
    <property type="project" value="UniProtKB-KW"/>
</dbReference>
<gene>
    <name evidence="1" type="ORF">SAMN04488021_10713</name>
</gene>
<evidence type="ECO:0000313" key="1">
    <source>
        <dbReference type="EMBL" id="SFH32375.1"/>
    </source>
</evidence>
<keyword evidence="1" id="KW-0489">Methyltransferase</keyword>
<keyword evidence="2" id="KW-1185">Reference proteome</keyword>
<dbReference type="STRING" id="34004.SAMN04488021_10713"/>
<evidence type="ECO:0000313" key="2">
    <source>
        <dbReference type="Proteomes" id="UP000183635"/>
    </source>
</evidence>